<reference evidence="2 3" key="1">
    <citation type="submission" date="2019-05" db="EMBL/GenBank/DDBJ databases">
        <title>The compact genome of Giardia muris reveals important steps in the evolution of intestinal protozoan parasites.</title>
        <authorList>
            <person name="Xu F."/>
            <person name="Jimenez-Gonzalez A."/>
            <person name="Einarsson E."/>
            <person name="Astvaldsson A."/>
            <person name="Peirasmaki D."/>
            <person name="Eckmann L."/>
            <person name="Andersson J.O."/>
            <person name="Svard S.G."/>
            <person name="Jerlstrom-Hultqvist J."/>
        </authorList>
    </citation>
    <scope>NUCLEOTIDE SEQUENCE [LARGE SCALE GENOMIC DNA]</scope>
    <source>
        <strain evidence="2 3">Roberts-Thomson</strain>
    </source>
</reference>
<dbReference type="AlphaFoldDB" id="A0A4Z1SNZ1"/>
<keyword evidence="1" id="KW-0853">WD repeat</keyword>
<dbReference type="Proteomes" id="UP000315496">
    <property type="component" value="Chromosome 3"/>
</dbReference>
<evidence type="ECO:0000256" key="1">
    <source>
        <dbReference type="PROSITE-ProRule" id="PRU00221"/>
    </source>
</evidence>
<accession>A0A4Z1SNZ1</accession>
<sequence length="330" mass="35681">MRHFKKYVEAASNAAGVATEAAPVLVRATSPGTRFTCLATPSGGPSLFLGTTEPSFLEITMAQTLASRPVASVPTALEPLTWDVVAMGRLDGRLQLWDCRQDMTGFKFPLLGTGPKVRERHASAITMAVRVGAWGLATGAEDGAVFIWDLRYLARPFLQLRSHGAAITGLISLGEVLISTSLDGSHKLWELVRGGLLHTRSDLVAPLPIYETAYSGGDEILSLEGEFLRTFQVKAEIVHTRTLYHATEPFTSMAVSGEGYLALGGPQSITIFSGSAPFRPQRRIPRRTGLDMSIEPHTIMGYCGDVLLYSDLGEMRLFLAEGCSETEPPV</sequence>
<name>A0A4Z1SNZ1_GIAMU</name>
<dbReference type="Gene3D" id="2.130.10.10">
    <property type="entry name" value="YVTN repeat-like/Quinoprotein amine dehydrogenase"/>
    <property type="match status" value="1"/>
</dbReference>
<evidence type="ECO:0000313" key="2">
    <source>
        <dbReference type="EMBL" id="TNJ27544.1"/>
    </source>
</evidence>
<proteinExistence type="predicted"/>
<dbReference type="PROSITE" id="PS50082">
    <property type="entry name" value="WD_REPEATS_2"/>
    <property type="match status" value="1"/>
</dbReference>
<dbReference type="InterPro" id="IPR036322">
    <property type="entry name" value="WD40_repeat_dom_sf"/>
</dbReference>
<comment type="caution">
    <text evidence="2">The sequence shown here is derived from an EMBL/GenBank/DDBJ whole genome shotgun (WGS) entry which is preliminary data.</text>
</comment>
<dbReference type="OrthoDB" id="10251448at2759"/>
<organism evidence="2 3">
    <name type="scientific">Giardia muris</name>
    <dbReference type="NCBI Taxonomy" id="5742"/>
    <lineage>
        <taxon>Eukaryota</taxon>
        <taxon>Metamonada</taxon>
        <taxon>Diplomonadida</taxon>
        <taxon>Hexamitidae</taxon>
        <taxon>Giardiinae</taxon>
        <taxon>Giardia</taxon>
    </lineage>
</organism>
<dbReference type="InterPro" id="IPR001680">
    <property type="entry name" value="WD40_rpt"/>
</dbReference>
<dbReference type="VEuPathDB" id="GiardiaDB:GMRT_10848"/>
<dbReference type="InterPro" id="IPR015943">
    <property type="entry name" value="WD40/YVTN_repeat-like_dom_sf"/>
</dbReference>
<protein>
    <submittedName>
        <fullName evidence="2">WD40 repeat protein</fullName>
    </submittedName>
</protein>
<evidence type="ECO:0000313" key="3">
    <source>
        <dbReference type="Proteomes" id="UP000315496"/>
    </source>
</evidence>
<feature type="repeat" description="WD" evidence="1">
    <location>
        <begin position="136"/>
        <end position="151"/>
    </location>
</feature>
<dbReference type="SUPFAM" id="SSF50978">
    <property type="entry name" value="WD40 repeat-like"/>
    <property type="match status" value="1"/>
</dbReference>
<gene>
    <name evidence="2" type="ORF">GMRT_10848</name>
</gene>
<dbReference type="EMBL" id="VDLU01000003">
    <property type="protein sequence ID" value="TNJ27544.1"/>
    <property type="molecule type" value="Genomic_DNA"/>
</dbReference>
<keyword evidence="3" id="KW-1185">Reference proteome</keyword>